<dbReference type="EMBL" id="CADCXU010030866">
    <property type="protein sequence ID" value="CAB0017121.1"/>
    <property type="molecule type" value="Genomic_DNA"/>
</dbReference>
<keyword evidence="2" id="KW-1185">Reference proteome</keyword>
<reference evidence="1 2" key="1">
    <citation type="submission" date="2020-02" db="EMBL/GenBank/DDBJ databases">
        <authorList>
            <person name="Ferguson B K."/>
        </authorList>
    </citation>
    <scope>NUCLEOTIDE SEQUENCE [LARGE SCALE GENOMIC DNA]</scope>
</reference>
<evidence type="ECO:0000313" key="2">
    <source>
        <dbReference type="Proteomes" id="UP000479000"/>
    </source>
</evidence>
<dbReference type="Proteomes" id="UP000479000">
    <property type="component" value="Unassembled WGS sequence"/>
</dbReference>
<dbReference type="AlphaFoldDB" id="A0A6H5HGG1"/>
<accession>A0A6H5HGG1</accession>
<gene>
    <name evidence="1" type="ORF">NTEN_LOCUS21191</name>
</gene>
<name>A0A6H5HGG1_9HEMI</name>
<sequence length="73" mass="8154">MGSSISSHPLSILHRTDRWRGTSKLSKQDFGRHFLGSHRKICIQLSKTSSCTTGKRITPPQAPHLPVLCWEGT</sequence>
<protein>
    <submittedName>
        <fullName evidence="1">Uncharacterized protein</fullName>
    </submittedName>
</protein>
<organism evidence="1 2">
    <name type="scientific">Nesidiocoris tenuis</name>
    <dbReference type="NCBI Taxonomy" id="355587"/>
    <lineage>
        <taxon>Eukaryota</taxon>
        <taxon>Metazoa</taxon>
        <taxon>Ecdysozoa</taxon>
        <taxon>Arthropoda</taxon>
        <taxon>Hexapoda</taxon>
        <taxon>Insecta</taxon>
        <taxon>Pterygota</taxon>
        <taxon>Neoptera</taxon>
        <taxon>Paraneoptera</taxon>
        <taxon>Hemiptera</taxon>
        <taxon>Heteroptera</taxon>
        <taxon>Panheteroptera</taxon>
        <taxon>Cimicomorpha</taxon>
        <taxon>Miridae</taxon>
        <taxon>Dicyphina</taxon>
        <taxon>Nesidiocoris</taxon>
    </lineage>
</organism>
<proteinExistence type="predicted"/>
<evidence type="ECO:0000313" key="1">
    <source>
        <dbReference type="EMBL" id="CAB0017121.1"/>
    </source>
</evidence>